<dbReference type="CDD" id="cd01536">
    <property type="entry name" value="PBP1_ABC_sugar_binding-like"/>
    <property type="match status" value="1"/>
</dbReference>
<dbReference type="InterPro" id="IPR025997">
    <property type="entry name" value="SBP_2_dom"/>
</dbReference>
<organism evidence="6 7">
    <name type="scientific">Anaerobacillus alkalilacustris</name>
    <dbReference type="NCBI Taxonomy" id="393763"/>
    <lineage>
        <taxon>Bacteria</taxon>
        <taxon>Bacillati</taxon>
        <taxon>Bacillota</taxon>
        <taxon>Bacilli</taxon>
        <taxon>Bacillales</taxon>
        <taxon>Bacillaceae</taxon>
        <taxon>Anaerobacillus</taxon>
    </lineage>
</organism>
<comment type="subcellular location">
    <subcellularLocation>
        <location evidence="1">Cell envelope</location>
    </subcellularLocation>
</comment>
<keyword evidence="4" id="KW-1133">Transmembrane helix</keyword>
<dbReference type="OrthoDB" id="6196975at2"/>
<keyword evidence="4" id="KW-0472">Membrane</keyword>
<dbReference type="Gene3D" id="3.40.50.2300">
    <property type="match status" value="2"/>
</dbReference>
<dbReference type="SUPFAM" id="SSF53822">
    <property type="entry name" value="Periplasmic binding protein-like I"/>
    <property type="match status" value="1"/>
</dbReference>
<keyword evidence="3" id="KW-0732">Signal</keyword>
<dbReference type="AlphaFoldDB" id="A0A1S2LY88"/>
<evidence type="ECO:0000256" key="2">
    <source>
        <dbReference type="ARBA" id="ARBA00007639"/>
    </source>
</evidence>
<evidence type="ECO:0000256" key="3">
    <source>
        <dbReference type="ARBA" id="ARBA00022729"/>
    </source>
</evidence>
<proteinExistence type="inferred from homology"/>
<dbReference type="RefSeq" id="WP_071308194.1">
    <property type="nucleotide sequence ID" value="NZ_MLQR01000001.1"/>
</dbReference>
<sequence length="315" mass="34679">MLRSRFVFLIIILTFFAILIGVKFYPLVNNNPTTVVVVKDLDTQYWELVKAGAEKGFRDFGIKGKVVAPRYEDVESQKELLKSILNENPDLLIVSPLNSEVVPALEKFNVNNIPVLLLDTDDAWENKTAYIGTNNIDLGKMGGMFLASQLQPGNEVVLIAGDINHPISGDRVKGAKHSLKAADIKIATEAFDLPNESKHVKDVMDKILLDYPQIKGVFADTDLKALGVIEALGEHNLNIPVIGADGINEMIELIEEGHLSGTVAQNPYDMGYISVEVAMKVLSGETVERNIDTGVDIIVKGNATQRLAFQRELLR</sequence>
<dbReference type="PANTHER" id="PTHR46847">
    <property type="entry name" value="D-ALLOSE-BINDING PERIPLASMIC PROTEIN-RELATED"/>
    <property type="match status" value="1"/>
</dbReference>
<accession>A0A1S2LY88</accession>
<comment type="similarity">
    <text evidence="2">Belongs to the bacterial solute-binding protein 2 family.</text>
</comment>
<keyword evidence="4" id="KW-0812">Transmembrane</keyword>
<dbReference type="EMBL" id="MLQR01000001">
    <property type="protein sequence ID" value="OIJ17468.1"/>
    <property type="molecule type" value="Genomic_DNA"/>
</dbReference>
<feature type="transmembrane region" description="Helical" evidence="4">
    <location>
        <begin position="7"/>
        <end position="28"/>
    </location>
</feature>
<protein>
    <recommendedName>
        <fullName evidence="5">Periplasmic binding protein domain-containing protein</fullName>
    </recommendedName>
</protein>
<keyword evidence="7" id="KW-1185">Reference proteome</keyword>
<comment type="caution">
    <text evidence="6">The sequence shown here is derived from an EMBL/GenBank/DDBJ whole genome shotgun (WGS) entry which is preliminary data.</text>
</comment>
<name>A0A1S2LY88_9BACI</name>
<evidence type="ECO:0000313" key="6">
    <source>
        <dbReference type="EMBL" id="OIJ17468.1"/>
    </source>
</evidence>
<evidence type="ECO:0000259" key="5">
    <source>
        <dbReference type="Pfam" id="PF13407"/>
    </source>
</evidence>
<dbReference type="Pfam" id="PF13407">
    <property type="entry name" value="Peripla_BP_4"/>
    <property type="match status" value="1"/>
</dbReference>
<dbReference type="Proteomes" id="UP000179524">
    <property type="component" value="Unassembled WGS sequence"/>
</dbReference>
<evidence type="ECO:0000256" key="4">
    <source>
        <dbReference type="SAM" id="Phobius"/>
    </source>
</evidence>
<dbReference type="GO" id="GO:0030313">
    <property type="term" value="C:cell envelope"/>
    <property type="evidence" value="ECO:0007669"/>
    <property type="project" value="UniProtKB-SubCell"/>
</dbReference>
<dbReference type="InterPro" id="IPR028082">
    <property type="entry name" value="Peripla_BP_I"/>
</dbReference>
<dbReference type="GO" id="GO:0030246">
    <property type="term" value="F:carbohydrate binding"/>
    <property type="evidence" value="ECO:0007669"/>
    <property type="project" value="UniProtKB-ARBA"/>
</dbReference>
<feature type="domain" description="Periplasmic binding protein" evidence="5">
    <location>
        <begin position="35"/>
        <end position="285"/>
    </location>
</feature>
<gene>
    <name evidence="6" type="ORF">BKP37_02950</name>
</gene>
<reference evidence="6 7" key="1">
    <citation type="submission" date="2016-10" db="EMBL/GenBank/DDBJ databases">
        <title>Draft genome sequences of four alkaliphilic bacteria belonging to the Anaerobacillus genus.</title>
        <authorList>
            <person name="Bassil N.M."/>
            <person name="Lloyd J.R."/>
        </authorList>
    </citation>
    <scope>NUCLEOTIDE SEQUENCE [LARGE SCALE GENOMIC DNA]</scope>
    <source>
        <strain evidence="6 7">DSM 18345</strain>
    </source>
</reference>
<evidence type="ECO:0000256" key="1">
    <source>
        <dbReference type="ARBA" id="ARBA00004196"/>
    </source>
</evidence>
<evidence type="ECO:0000313" key="7">
    <source>
        <dbReference type="Proteomes" id="UP000179524"/>
    </source>
</evidence>
<dbReference type="PANTHER" id="PTHR46847:SF1">
    <property type="entry name" value="D-ALLOSE-BINDING PERIPLASMIC PROTEIN-RELATED"/>
    <property type="match status" value="1"/>
</dbReference>